<accession>A0A965ZIA0</accession>
<keyword evidence="1 2" id="KW-0238">DNA-binding</keyword>
<dbReference type="EMBL" id="WWEO01000042">
    <property type="protein sequence ID" value="NCD70201.1"/>
    <property type="molecule type" value="Genomic_DNA"/>
</dbReference>
<dbReference type="Pfam" id="PF00440">
    <property type="entry name" value="TetR_N"/>
    <property type="match status" value="1"/>
</dbReference>
<evidence type="ECO:0000256" key="2">
    <source>
        <dbReference type="PROSITE-ProRule" id="PRU00335"/>
    </source>
</evidence>
<organism evidence="4 5">
    <name type="scientific">Mucilaginibacter agri</name>
    <dbReference type="NCBI Taxonomy" id="2695265"/>
    <lineage>
        <taxon>Bacteria</taxon>
        <taxon>Pseudomonadati</taxon>
        <taxon>Bacteroidota</taxon>
        <taxon>Sphingobacteriia</taxon>
        <taxon>Sphingobacteriales</taxon>
        <taxon>Sphingobacteriaceae</taxon>
        <taxon>Mucilaginibacter</taxon>
    </lineage>
</organism>
<comment type="caution">
    <text evidence="4">The sequence shown here is derived from an EMBL/GenBank/DDBJ whole genome shotgun (WGS) entry which is preliminary data.</text>
</comment>
<protein>
    <submittedName>
        <fullName evidence="4">TetR family transcriptional regulator</fullName>
    </submittedName>
</protein>
<reference evidence="4" key="1">
    <citation type="submission" date="2020-01" db="EMBL/GenBank/DDBJ databases">
        <authorList>
            <person name="Seo Y.L."/>
        </authorList>
    </citation>
    <scope>NUCLEOTIDE SEQUENCE</scope>
    <source>
        <strain evidence="4">R11</strain>
    </source>
</reference>
<proteinExistence type="predicted"/>
<dbReference type="InterPro" id="IPR009057">
    <property type="entry name" value="Homeodomain-like_sf"/>
</dbReference>
<dbReference type="PANTHER" id="PTHR43479:SF11">
    <property type="entry name" value="ACREF_ENVCD OPERON REPRESSOR-RELATED"/>
    <property type="match status" value="1"/>
</dbReference>
<dbReference type="SUPFAM" id="SSF46689">
    <property type="entry name" value="Homeodomain-like"/>
    <property type="match status" value="1"/>
</dbReference>
<dbReference type="AlphaFoldDB" id="A0A965ZIA0"/>
<dbReference type="PANTHER" id="PTHR43479">
    <property type="entry name" value="ACREF/ENVCD OPERON REPRESSOR-RELATED"/>
    <property type="match status" value="1"/>
</dbReference>
<evidence type="ECO:0000259" key="3">
    <source>
        <dbReference type="PROSITE" id="PS50977"/>
    </source>
</evidence>
<name>A0A965ZIA0_9SPHI</name>
<dbReference type="RefSeq" id="WP_166586164.1">
    <property type="nucleotide sequence ID" value="NZ_WWEO01000042.1"/>
</dbReference>
<reference evidence="4" key="2">
    <citation type="submission" date="2020-10" db="EMBL/GenBank/DDBJ databases">
        <title>Mucilaginibacter sp. nov., isolated from soil.</title>
        <authorList>
            <person name="Jeon C.O."/>
        </authorList>
    </citation>
    <scope>NUCLEOTIDE SEQUENCE</scope>
    <source>
        <strain evidence="4">R11</strain>
    </source>
</reference>
<gene>
    <name evidence="4" type="ORF">GSY63_12605</name>
</gene>
<dbReference type="Proteomes" id="UP000638732">
    <property type="component" value="Unassembled WGS sequence"/>
</dbReference>
<dbReference type="InterPro" id="IPR001647">
    <property type="entry name" value="HTH_TetR"/>
</dbReference>
<sequence length="204" mass="23513">MMSSTVEISTEDKIKAAAKAVFTRKGFAATTVRDISAEADINLSLVNYYFRSKEKLFELIMTETVQQLFDQIQPVVNNPSTTLSEKIELLVRHYIDMISQNLDFPLFMVNEVMSGAIQSSMVTNILNMQKSVFAKQILDLKAEGNFDFDHVHIMMNIMSMTIFPFFSREVVIKSNTIDNEQFNRLIEDRKRLIPIWIKQMLGIQ</sequence>
<evidence type="ECO:0000313" key="5">
    <source>
        <dbReference type="Proteomes" id="UP000638732"/>
    </source>
</evidence>
<feature type="domain" description="HTH tetR-type" evidence="3">
    <location>
        <begin position="8"/>
        <end position="68"/>
    </location>
</feature>
<evidence type="ECO:0000256" key="1">
    <source>
        <dbReference type="ARBA" id="ARBA00023125"/>
    </source>
</evidence>
<dbReference type="GO" id="GO:0003677">
    <property type="term" value="F:DNA binding"/>
    <property type="evidence" value="ECO:0007669"/>
    <property type="project" value="UniProtKB-UniRule"/>
</dbReference>
<keyword evidence="5" id="KW-1185">Reference proteome</keyword>
<dbReference type="Gene3D" id="1.10.357.10">
    <property type="entry name" value="Tetracycline Repressor, domain 2"/>
    <property type="match status" value="1"/>
</dbReference>
<feature type="DNA-binding region" description="H-T-H motif" evidence="2">
    <location>
        <begin position="31"/>
        <end position="50"/>
    </location>
</feature>
<dbReference type="InterPro" id="IPR050624">
    <property type="entry name" value="HTH-type_Tx_Regulator"/>
</dbReference>
<dbReference type="PROSITE" id="PS50977">
    <property type="entry name" value="HTH_TETR_2"/>
    <property type="match status" value="1"/>
</dbReference>
<evidence type="ECO:0000313" key="4">
    <source>
        <dbReference type="EMBL" id="NCD70201.1"/>
    </source>
</evidence>